<dbReference type="Gene3D" id="3.90.226.10">
    <property type="entry name" value="2-enoyl-CoA Hydratase, Chain A, domain 1"/>
    <property type="match status" value="1"/>
</dbReference>
<proteinExistence type="predicted"/>
<evidence type="ECO:0000313" key="2">
    <source>
        <dbReference type="Proteomes" id="UP000265619"/>
    </source>
</evidence>
<organism evidence="1 2">
    <name type="scientific">Acidovorax cavernicola</name>
    <dbReference type="NCBI Taxonomy" id="1675792"/>
    <lineage>
        <taxon>Bacteria</taxon>
        <taxon>Pseudomonadati</taxon>
        <taxon>Pseudomonadota</taxon>
        <taxon>Betaproteobacteria</taxon>
        <taxon>Burkholderiales</taxon>
        <taxon>Comamonadaceae</taxon>
        <taxon>Acidovorax</taxon>
    </lineage>
</organism>
<dbReference type="AlphaFoldDB" id="A0A9X8GRK8"/>
<feature type="non-terminal residue" evidence="1">
    <location>
        <position position="30"/>
    </location>
</feature>
<keyword evidence="2" id="KW-1185">Reference proteome</keyword>
<dbReference type="EMBL" id="QXMN01000361">
    <property type="protein sequence ID" value="RIX68106.1"/>
    <property type="molecule type" value="Genomic_DNA"/>
</dbReference>
<reference evidence="1 2" key="1">
    <citation type="submission" date="2018-09" db="EMBL/GenBank/DDBJ databases">
        <title>Acidovorax cavernicola nov. sp. isolated from Gruta de las Maravillas (Aracena, Spain).</title>
        <authorList>
            <person name="Jurado V."/>
            <person name="Gutierrez-Patricio S."/>
            <person name="Gonzalez-Pimentel J.L."/>
            <person name="Miller A.Z."/>
            <person name="Laiz L."/>
            <person name="Saiz-Jimenez C."/>
        </authorList>
    </citation>
    <scope>NUCLEOTIDE SEQUENCE [LARGE SCALE GENOMIC DNA]</scope>
    <source>
        <strain evidence="1 2">1011MAR4D40.2</strain>
    </source>
</reference>
<name>A0A9X8GRK8_9BURK</name>
<gene>
    <name evidence="1" type="ORF">D3H34_33655</name>
</gene>
<accession>A0A9X8GRK8</accession>
<dbReference type="Proteomes" id="UP000265619">
    <property type="component" value="Unassembled WGS sequence"/>
</dbReference>
<evidence type="ECO:0000313" key="1">
    <source>
        <dbReference type="EMBL" id="RIX68106.1"/>
    </source>
</evidence>
<dbReference type="SUPFAM" id="SSF52096">
    <property type="entry name" value="ClpP/crotonase"/>
    <property type="match status" value="1"/>
</dbReference>
<dbReference type="InterPro" id="IPR029045">
    <property type="entry name" value="ClpP/crotonase-like_dom_sf"/>
</dbReference>
<protein>
    <submittedName>
        <fullName evidence="1">Enoyl-CoA hydratase/isomerase family protein</fullName>
    </submittedName>
</protein>
<comment type="caution">
    <text evidence="1">The sequence shown here is derived from an EMBL/GenBank/DDBJ whole genome shotgun (WGS) entry which is preliminary data.</text>
</comment>
<sequence>MHFDDYKTIQFHRRERVLYVTFNRPEVLNA</sequence>